<protein>
    <recommendedName>
        <fullName evidence="3">histidine kinase</fullName>
        <ecNumber evidence="3">2.7.13.3</ecNumber>
    </recommendedName>
</protein>
<keyword evidence="11" id="KW-0131">Cell cycle</keyword>
<keyword evidence="10" id="KW-0472">Membrane</keyword>
<keyword evidence="9" id="KW-0902">Two-component regulatory system</keyword>
<dbReference type="PROSITE" id="PS50112">
    <property type="entry name" value="PAS"/>
    <property type="match status" value="2"/>
</dbReference>
<evidence type="ECO:0000256" key="2">
    <source>
        <dbReference type="ARBA" id="ARBA00004370"/>
    </source>
</evidence>
<dbReference type="Gene3D" id="3.40.50.2300">
    <property type="match status" value="1"/>
</dbReference>
<dbReference type="PANTHER" id="PTHR43047">
    <property type="entry name" value="TWO-COMPONENT HISTIDINE PROTEIN KINASE"/>
    <property type="match status" value="1"/>
</dbReference>
<accession>A0A518F0G6</accession>
<dbReference type="InterPro" id="IPR005467">
    <property type="entry name" value="His_kinase_dom"/>
</dbReference>
<feature type="modified residue" description="4-aspartylphosphate" evidence="12">
    <location>
        <position position="763"/>
    </location>
</feature>
<dbReference type="SMART" id="SM00086">
    <property type="entry name" value="PAC"/>
    <property type="match status" value="3"/>
</dbReference>
<dbReference type="AlphaFoldDB" id="A0A518F0G6"/>
<evidence type="ECO:0000256" key="13">
    <source>
        <dbReference type="SAM" id="Coils"/>
    </source>
</evidence>
<evidence type="ECO:0000256" key="8">
    <source>
        <dbReference type="ARBA" id="ARBA00022840"/>
    </source>
</evidence>
<dbReference type="InterPro" id="IPR003661">
    <property type="entry name" value="HisK_dim/P_dom"/>
</dbReference>
<sequence length="838" mass="92629">MWALPGAAAIVATSLGASSAWVAASALLGGGVAGWIARRSRRDTPPIDIQRRALIAESTTLGVVMTDRNGVVEWANEGFARLSGYRPEELIGTKPGKVLQCEKSDPKTIQAIGQALRAGQSFSGEIWNRTKQGRDYIISIEIQPLHDHDGELLGFVALELDVTEQRQMENELGVSERRMRDLVEKTNLIVWEYEPEHDRFRYISPQAERLGFETQRWYEPGFFSEVIHEDDRERTLCACAEATKREEDHELTYRMRCKDGSIVWIRDMVRVTREASGSVLLRGVFIDITEQKETELELEAVSESARVEAERADLAFAGASIGLWDWRPQSDQLIVNACWAEMIGASLEELKGQTSDWLDRLHPEDAEMTRAALDDHFEGKVAIYEATFRARHRDGHWVWTRARGKVVERDEAGAPVRMVGIQMDETHVVERERELERLRLDAEAANRSKSEFLANMSHEIRTPLTAILGYADLLHDDGDISRAPERRVEMIETIRSAGQHLLTVINDILDLSKIEAERLTIDPVESDIVDLINGVASLARSQAEGKGVQLDIVLEGPIPCRARIDPTRVRQVMVNLLGNAAKFTEAGSIQLRVASPRLNSLRIEVEDTGPGIDRAGVDKLFQPFSQADGTVTRRFGGSGLGLSISRRLAELMGGSVTLLWTVLGEGSCFALEVPVEVAEGSATFESLEDAVSSAETKVKATPALNLEGSILLVEDGPVNQRLIGSILKRAGARVTIAGHGQEALDEISAASGRGEPFDVVLSDMQMPVMDGYTLARTLKTRLPELPVIALTAHAMAEDEQRCMDAGCVGYATKPIDREELLSICQRFMVASRQSRKAG</sequence>
<dbReference type="SUPFAM" id="SSF55785">
    <property type="entry name" value="PYP-like sensor domain (PAS domain)"/>
    <property type="match status" value="3"/>
</dbReference>
<evidence type="ECO:0000313" key="18">
    <source>
        <dbReference type="EMBL" id="QDV09830.1"/>
    </source>
</evidence>
<dbReference type="InterPro" id="IPR003594">
    <property type="entry name" value="HATPase_dom"/>
</dbReference>
<keyword evidence="4 12" id="KW-0597">Phosphoprotein</keyword>
<keyword evidence="13" id="KW-0175">Coiled coil</keyword>
<dbReference type="Gene3D" id="1.10.287.130">
    <property type="match status" value="1"/>
</dbReference>
<dbReference type="Proteomes" id="UP000320390">
    <property type="component" value="Chromosome"/>
</dbReference>
<dbReference type="SUPFAM" id="SSF47384">
    <property type="entry name" value="Homodimeric domain of signal transducing histidine kinase"/>
    <property type="match status" value="1"/>
</dbReference>
<evidence type="ECO:0000256" key="1">
    <source>
        <dbReference type="ARBA" id="ARBA00000085"/>
    </source>
</evidence>
<organism evidence="18 19">
    <name type="scientific">Saltatorellus ferox</name>
    <dbReference type="NCBI Taxonomy" id="2528018"/>
    <lineage>
        <taxon>Bacteria</taxon>
        <taxon>Pseudomonadati</taxon>
        <taxon>Planctomycetota</taxon>
        <taxon>Planctomycetia</taxon>
        <taxon>Planctomycetia incertae sedis</taxon>
        <taxon>Saltatorellus</taxon>
    </lineage>
</organism>
<feature type="domain" description="PAC" evidence="17">
    <location>
        <begin position="384"/>
        <end position="437"/>
    </location>
</feature>
<dbReference type="SMART" id="SM00387">
    <property type="entry name" value="HATPase_c"/>
    <property type="match status" value="1"/>
</dbReference>
<dbReference type="Pfam" id="PF00512">
    <property type="entry name" value="HisKA"/>
    <property type="match status" value="1"/>
</dbReference>
<keyword evidence="19" id="KW-1185">Reference proteome</keyword>
<dbReference type="Pfam" id="PF02518">
    <property type="entry name" value="HATPase_c"/>
    <property type="match status" value="1"/>
</dbReference>
<evidence type="ECO:0000256" key="11">
    <source>
        <dbReference type="ARBA" id="ARBA00023306"/>
    </source>
</evidence>
<dbReference type="SMART" id="SM00388">
    <property type="entry name" value="HisKA"/>
    <property type="match status" value="1"/>
</dbReference>
<comment type="catalytic activity">
    <reaction evidence="1">
        <text>ATP + protein L-histidine = ADP + protein N-phospho-L-histidine.</text>
        <dbReference type="EC" id="2.7.13.3"/>
    </reaction>
</comment>
<dbReference type="GO" id="GO:0005524">
    <property type="term" value="F:ATP binding"/>
    <property type="evidence" value="ECO:0007669"/>
    <property type="project" value="UniProtKB-KW"/>
</dbReference>
<evidence type="ECO:0000259" key="15">
    <source>
        <dbReference type="PROSITE" id="PS50110"/>
    </source>
</evidence>
<dbReference type="SMART" id="SM00448">
    <property type="entry name" value="REC"/>
    <property type="match status" value="1"/>
</dbReference>
<feature type="domain" description="Response regulatory" evidence="15">
    <location>
        <begin position="709"/>
        <end position="828"/>
    </location>
</feature>
<evidence type="ECO:0000256" key="4">
    <source>
        <dbReference type="ARBA" id="ARBA00022553"/>
    </source>
</evidence>
<dbReference type="PANTHER" id="PTHR43047:SF72">
    <property type="entry name" value="OSMOSENSING HISTIDINE PROTEIN KINASE SLN1"/>
    <property type="match status" value="1"/>
</dbReference>
<evidence type="ECO:0000313" key="19">
    <source>
        <dbReference type="Proteomes" id="UP000320390"/>
    </source>
</evidence>
<dbReference type="GO" id="GO:0000155">
    <property type="term" value="F:phosphorelay sensor kinase activity"/>
    <property type="evidence" value="ECO:0007669"/>
    <property type="project" value="InterPro"/>
</dbReference>
<keyword evidence="5 18" id="KW-0808">Transferase</keyword>
<dbReference type="CDD" id="cd16922">
    <property type="entry name" value="HATPase_EvgS-ArcB-TorS-like"/>
    <property type="match status" value="1"/>
</dbReference>
<dbReference type="PROSITE" id="PS50113">
    <property type="entry name" value="PAC"/>
    <property type="match status" value="3"/>
</dbReference>
<dbReference type="PROSITE" id="PS50110">
    <property type="entry name" value="RESPONSE_REGULATORY"/>
    <property type="match status" value="1"/>
</dbReference>
<evidence type="ECO:0000256" key="7">
    <source>
        <dbReference type="ARBA" id="ARBA00022777"/>
    </source>
</evidence>
<keyword evidence="7" id="KW-0418">Kinase</keyword>
<dbReference type="CDD" id="cd17546">
    <property type="entry name" value="REC_hyHK_CKI1_RcsC-like"/>
    <property type="match status" value="1"/>
</dbReference>
<gene>
    <name evidence="18" type="primary">torS</name>
    <name evidence="18" type="ORF">Poly30_53900</name>
</gene>
<dbReference type="InterPro" id="IPR036890">
    <property type="entry name" value="HATPase_C_sf"/>
</dbReference>
<evidence type="ECO:0000256" key="9">
    <source>
        <dbReference type="ARBA" id="ARBA00023012"/>
    </source>
</evidence>
<evidence type="ECO:0000256" key="5">
    <source>
        <dbReference type="ARBA" id="ARBA00022679"/>
    </source>
</evidence>
<dbReference type="GO" id="GO:0005886">
    <property type="term" value="C:plasma membrane"/>
    <property type="evidence" value="ECO:0007669"/>
    <property type="project" value="TreeGrafter"/>
</dbReference>
<dbReference type="InterPro" id="IPR000014">
    <property type="entry name" value="PAS"/>
</dbReference>
<evidence type="ECO:0000259" key="17">
    <source>
        <dbReference type="PROSITE" id="PS50113"/>
    </source>
</evidence>
<feature type="domain" description="PAC" evidence="17">
    <location>
        <begin position="120"/>
        <end position="174"/>
    </location>
</feature>
<dbReference type="Pfam" id="PF13426">
    <property type="entry name" value="PAS_9"/>
    <property type="match status" value="1"/>
</dbReference>
<dbReference type="GO" id="GO:0009927">
    <property type="term" value="F:histidine phosphotransfer kinase activity"/>
    <property type="evidence" value="ECO:0007669"/>
    <property type="project" value="TreeGrafter"/>
</dbReference>
<keyword evidence="8" id="KW-0067">ATP-binding</keyword>
<dbReference type="Gene3D" id="3.30.565.10">
    <property type="entry name" value="Histidine kinase-like ATPase, C-terminal domain"/>
    <property type="match status" value="1"/>
</dbReference>
<dbReference type="InterPro" id="IPR000700">
    <property type="entry name" value="PAS-assoc_C"/>
</dbReference>
<dbReference type="InterPro" id="IPR013655">
    <property type="entry name" value="PAS_fold_3"/>
</dbReference>
<dbReference type="InterPro" id="IPR001789">
    <property type="entry name" value="Sig_transdc_resp-reg_receiver"/>
</dbReference>
<feature type="domain" description="PAS" evidence="16">
    <location>
        <begin position="48"/>
        <end position="92"/>
    </location>
</feature>
<feature type="domain" description="PAS" evidence="16">
    <location>
        <begin position="335"/>
        <end position="380"/>
    </location>
</feature>
<dbReference type="Gene3D" id="3.30.450.20">
    <property type="entry name" value="PAS domain"/>
    <property type="match status" value="3"/>
</dbReference>
<feature type="domain" description="PAC" evidence="17">
    <location>
        <begin position="249"/>
        <end position="300"/>
    </location>
</feature>
<evidence type="ECO:0000256" key="6">
    <source>
        <dbReference type="ARBA" id="ARBA00022741"/>
    </source>
</evidence>
<dbReference type="PRINTS" id="PR00344">
    <property type="entry name" value="BCTRLSENSOR"/>
</dbReference>
<comment type="subcellular location">
    <subcellularLocation>
        <location evidence="2">Membrane</location>
    </subcellularLocation>
</comment>
<reference evidence="18 19" key="1">
    <citation type="submission" date="2019-02" db="EMBL/GenBank/DDBJ databases">
        <title>Deep-cultivation of Planctomycetes and their phenomic and genomic characterization uncovers novel biology.</title>
        <authorList>
            <person name="Wiegand S."/>
            <person name="Jogler M."/>
            <person name="Boedeker C."/>
            <person name="Pinto D."/>
            <person name="Vollmers J."/>
            <person name="Rivas-Marin E."/>
            <person name="Kohn T."/>
            <person name="Peeters S.H."/>
            <person name="Heuer A."/>
            <person name="Rast P."/>
            <person name="Oberbeckmann S."/>
            <person name="Bunk B."/>
            <person name="Jeske O."/>
            <person name="Meyerdierks A."/>
            <person name="Storesund J.E."/>
            <person name="Kallscheuer N."/>
            <person name="Luecker S."/>
            <person name="Lage O.M."/>
            <person name="Pohl T."/>
            <person name="Merkel B.J."/>
            <person name="Hornburger P."/>
            <person name="Mueller R.-W."/>
            <person name="Bruemmer F."/>
            <person name="Labrenz M."/>
            <person name="Spormann A.M."/>
            <person name="Op den Camp H."/>
            <person name="Overmann J."/>
            <person name="Amann R."/>
            <person name="Jetten M.S.M."/>
            <person name="Mascher T."/>
            <person name="Medema M.H."/>
            <person name="Devos D.P."/>
            <person name="Kaster A.-K."/>
            <person name="Ovreas L."/>
            <person name="Rohde M."/>
            <person name="Galperin M.Y."/>
            <person name="Jogler C."/>
        </authorList>
    </citation>
    <scope>NUCLEOTIDE SEQUENCE [LARGE SCALE GENOMIC DNA]</scope>
    <source>
        <strain evidence="18 19">Poly30</strain>
    </source>
</reference>
<dbReference type="SUPFAM" id="SSF55874">
    <property type="entry name" value="ATPase domain of HSP90 chaperone/DNA topoisomerase II/histidine kinase"/>
    <property type="match status" value="1"/>
</dbReference>
<evidence type="ECO:0000259" key="14">
    <source>
        <dbReference type="PROSITE" id="PS50109"/>
    </source>
</evidence>
<name>A0A518F0G6_9BACT</name>
<dbReference type="SUPFAM" id="SSF52172">
    <property type="entry name" value="CheY-like"/>
    <property type="match status" value="1"/>
</dbReference>
<dbReference type="CDD" id="cd00130">
    <property type="entry name" value="PAS"/>
    <property type="match status" value="3"/>
</dbReference>
<dbReference type="FunFam" id="1.10.287.130:FF:000038">
    <property type="entry name" value="Sensory transduction histidine kinase"/>
    <property type="match status" value="1"/>
</dbReference>
<dbReference type="PROSITE" id="PS50109">
    <property type="entry name" value="HIS_KIN"/>
    <property type="match status" value="1"/>
</dbReference>
<proteinExistence type="predicted"/>
<dbReference type="CDD" id="cd00082">
    <property type="entry name" value="HisKA"/>
    <property type="match status" value="1"/>
</dbReference>
<dbReference type="InterPro" id="IPR035965">
    <property type="entry name" value="PAS-like_dom_sf"/>
</dbReference>
<evidence type="ECO:0000256" key="10">
    <source>
        <dbReference type="ARBA" id="ARBA00023136"/>
    </source>
</evidence>
<dbReference type="InterPro" id="IPR001610">
    <property type="entry name" value="PAC"/>
</dbReference>
<evidence type="ECO:0000256" key="3">
    <source>
        <dbReference type="ARBA" id="ARBA00012438"/>
    </source>
</evidence>
<evidence type="ECO:0000259" key="16">
    <source>
        <dbReference type="PROSITE" id="PS50112"/>
    </source>
</evidence>
<dbReference type="InterPro" id="IPR004358">
    <property type="entry name" value="Sig_transdc_His_kin-like_C"/>
</dbReference>
<dbReference type="InterPro" id="IPR036097">
    <property type="entry name" value="HisK_dim/P_sf"/>
</dbReference>
<evidence type="ECO:0000256" key="12">
    <source>
        <dbReference type="PROSITE-ProRule" id="PRU00169"/>
    </source>
</evidence>
<dbReference type="SMART" id="SM00091">
    <property type="entry name" value="PAS"/>
    <property type="match status" value="3"/>
</dbReference>
<feature type="coiled-coil region" evidence="13">
    <location>
        <begin position="428"/>
        <end position="455"/>
    </location>
</feature>
<feature type="domain" description="Histidine kinase" evidence="14">
    <location>
        <begin position="455"/>
        <end position="677"/>
    </location>
</feature>
<keyword evidence="6" id="KW-0547">Nucleotide-binding</keyword>
<dbReference type="FunFam" id="3.30.565.10:FF:000010">
    <property type="entry name" value="Sensor histidine kinase RcsC"/>
    <property type="match status" value="1"/>
</dbReference>
<dbReference type="NCBIfam" id="TIGR00229">
    <property type="entry name" value="sensory_box"/>
    <property type="match status" value="3"/>
</dbReference>
<dbReference type="InterPro" id="IPR011006">
    <property type="entry name" value="CheY-like_superfamily"/>
</dbReference>
<dbReference type="EC" id="2.7.13.3" evidence="3"/>
<dbReference type="EMBL" id="CP036434">
    <property type="protein sequence ID" value="QDV09830.1"/>
    <property type="molecule type" value="Genomic_DNA"/>
</dbReference>
<dbReference type="Pfam" id="PF08447">
    <property type="entry name" value="PAS_3"/>
    <property type="match status" value="2"/>
</dbReference>
<dbReference type="Pfam" id="PF00072">
    <property type="entry name" value="Response_reg"/>
    <property type="match status" value="1"/>
</dbReference>